<dbReference type="PANTHER" id="PTHR11373:SF4">
    <property type="entry name" value="DEOXYNUCLEOSIDE TRIPHOSPHATE TRIPHOSPHOHYDROLASE SAMHD1"/>
    <property type="match status" value="1"/>
</dbReference>
<evidence type="ECO:0000259" key="1">
    <source>
        <dbReference type="SMART" id="SM00471"/>
    </source>
</evidence>
<dbReference type="InterPro" id="IPR050135">
    <property type="entry name" value="dGTPase-like"/>
</dbReference>
<comment type="caution">
    <text evidence="2">The sequence shown here is derived from an EMBL/GenBank/DDBJ whole genome shotgun (WGS) entry which is preliminary data.</text>
</comment>
<dbReference type="InterPro" id="IPR045509">
    <property type="entry name" value="HD_assoc_2"/>
</dbReference>
<reference evidence="2 3" key="1">
    <citation type="submission" date="2020-08" db="EMBL/GenBank/DDBJ databases">
        <title>Genomic Encyclopedia of Type Strains, Phase IV (KMG-IV): sequencing the most valuable type-strain genomes for metagenomic binning, comparative biology and taxonomic classification.</title>
        <authorList>
            <person name="Goeker M."/>
        </authorList>
    </citation>
    <scope>NUCLEOTIDE SEQUENCE [LARGE SCALE GENOMIC DNA]</scope>
    <source>
        <strain evidence="2 3">DSM 12251</strain>
    </source>
</reference>
<dbReference type="GO" id="GO:0008832">
    <property type="term" value="F:dGTPase activity"/>
    <property type="evidence" value="ECO:0007669"/>
    <property type="project" value="TreeGrafter"/>
</dbReference>
<dbReference type="InterPro" id="IPR056920">
    <property type="entry name" value="PRTase-CE"/>
</dbReference>
<keyword evidence="3" id="KW-1185">Reference proteome</keyword>
<dbReference type="Proteomes" id="UP000534294">
    <property type="component" value="Unassembled WGS sequence"/>
</dbReference>
<dbReference type="GO" id="GO:0006203">
    <property type="term" value="P:dGTP catabolic process"/>
    <property type="evidence" value="ECO:0007669"/>
    <property type="project" value="TreeGrafter"/>
</dbReference>
<name>A0A7W7YHL8_9BACT</name>
<dbReference type="EMBL" id="JACHIF010000001">
    <property type="protein sequence ID" value="MBB5036177.1"/>
    <property type="molecule type" value="Genomic_DNA"/>
</dbReference>
<accession>A0A7W7YHL8</accession>
<sequence>MSADLLAELSQAWYSRIEGLEKSVNGAFDEVGFTDNYVDRMIDHARTTPRRSKVVKDNVWGMVELDRSAQLLLDSPVVQRLRRIRQLGLTYLTYPSAEHSRFVHSLGMYSVIHQLLASIRKNQKEAEANGGRMHGYHYWPLTSDLSTDLLHAAILHDIGHMPFSHATERAVTTHSTQFKVGPASIDEFMIEIEVRFGKNPKLAEALSLLVVLSPRFQRFYSKAVRPEGHSNFIYRVASLIIGLPPTVDERGAAELISATAIDADKIDYINRDAQACGIPVGIDFARLFLRSAFLRVPRSKLERLTGQSGGPEESMILIVNASGVDTLEELAHARTSLYNRVYLHQVTLCAEALLERGLHGLGTNGERQSNVLLLWADSDDSLLQAMVRSNSPDVARYGENLRIRQLPKRALVIGKRLVTARVNLSHFLQHSPSHTSASLVKATVGHLLERLREPSDLEEKILAEAALLSAAVAKHRQDIVPKSPANAPMFLPIRGIHAQRKDCLIVENGELMFSSDRNIADEQSDALEIFKSQAYVVGPPAWREFNALAAAKVLARLDGPISDYQFDASLGDSNRPIHFKFIPGMMVDLDTAARRAGVNMERLESIRQAANHADYFNDCPRLFPHPSDCPEVEGIAAKLKGFSGEGSWQVTRESVHAFVTQFPPRLRKELLPALKRIQILDRARLAEAMDKNLDRLAEQHPKAAFVITGFSPDSGSLTRMLFEQELKSKADKNGWTICKSIEDALDAMKSESLLVLCDDNIVSGSQASCQLRSWMGVPREEWPAEMRSERGIFQHALRPQDQIALRKIPWAAIVAVGTQEAEDRLKEVAAEIKIGNFKGLYFHEGLDSNCLEADCELSHYLEEVGRNVLSWTRANAVAFDNLTPADKESCARDALGYDGKRGLLATIFNIPVSTCTALWCPGIHRGQPWVPLMIRRGYLNKLVVG</sequence>
<dbReference type="InterPro" id="IPR003607">
    <property type="entry name" value="HD/PDEase_dom"/>
</dbReference>
<dbReference type="CDD" id="cd00077">
    <property type="entry name" value="HDc"/>
    <property type="match status" value="1"/>
</dbReference>
<organism evidence="2 3">
    <name type="scientific">Prosthecobacter dejongeii</name>
    <dbReference type="NCBI Taxonomy" id="48465"/>
    <lineage>
        <taxon>Bacteria</taxon>
        <taxon>Pseudomonadati</taxon>
        <taxon>Verrucomicrobiota</taxon>
        <taxon>Verrucomicrobiia</taxon>
        <taxon>Verrucomicrobiales</taxon>
        <taxon>Verrucomicrobiaceae</taxon>
        <taxon>Prosthecobacter</taxon>
    </lineage>
</organism>
<dbReference type="SUPFAM" id="SSF109604">
    <property type="entry name" value="HD-domain/PDEase-like"/>
    <property type="match status" value="1"/>
</dbReference>
<protein>
    <submittedName>
        <fullName evidence="2">HD superfamily phosphohydrolase</fullName>
    </submittedName>
</protein>
<evidence type="ECO:0000313" key="2">
    <source>
        <dbReference type="EMBL" id="MBB5036177.1"/>
    </source>
</evidence>
<dbReference type="Pfam" id="PF19276">
    <property type="entry name" value="HD_assoc_2"/>
    <property type="match status" value="1"/>
</dbReference>
<dbReference type="PANTHER" id="PTHR11373">
    <property type="entry name" value="DEOXYNUCLEOSIDE TRIPHOSPHATE TRIPHOSPHOHYDROLASE"/>
    <property type="match status" value="1"/>
</dbReference>
<dbReference type="RefSeq" id="WP_184204696.1">
    <property type="nucleotide sequence ID" value="NZ_JACHIF010000001.1"/>
</dbReference>
<dbReference type="SMART" id="SM00471">
    <property type="entry name" value="HDc"/>
    <property type="match status" value="1"/>
</dbReference>
<dbReference type="AlphaFoldDB" id="A0A7W7YHL8"/>
<proteinExistence type="predicted"/>
<evidence type="ECO:0000313" key="3">
    <source>
        <dbReference type="Proteomes" id="UP000534294"/>
    </source>
</evidence>
<dbReference type="Pfam" id="PF24390">
    <property type="entry name" value="PRTase-CE"/>
    <property type="match status" value="1"/>
</dbReference>
<feature type="domain" description="HD/PDEase" evidence="1">
    <location>
        <begin position="97"/>
        <end position="278"/>
    </location>
</feature>
<dbReference type="Gene3D" id="1.10.3210.10">
    <property type="entry name" value="Hypothetical protein af1432"/>
    <property type="match status" value="1"/>
</dbReference>
<gene>
    <name evidence="2" type="ORF">HNQ64_000411</name>
</gene>
<keyword evidence="2" id="KW-0378">Hydrolase</keyword>